<comment type="caution">
    <text evidence="2">The sequence shown here is derived from an EMBL/GenBank/DDBJ whole genome shotgun (WGS) entry which is preliminary data.</text>
</comment>
<feature type="transmembrane region" description="Helical" evidence="1">
    <location>
        <begin position="52"/>
        <end position="74"/>
    </location>
</feature>
<protein>
    <submittedName>
        <fullName evidence="2">Uncharacterized protein</fullName>
    </submittedName>
</protein>
<accession>A0A4R0YRF6</accession>
<evidence type="ECO:0000313" key="3">
    <source>
        <dbReference type="Proteomes" id="UP000291822"/>
    </source>
</evidence>
<feature type="transmembrane region" description="Helical" evidence="1">
    <location>
        <begin position="28"/>
        <end position="46"/>
    </location>
</feature>
<proteinExistence type="predicted"/>
<evidence type="ECO:0000256" key="1">
    <source>
        <dbReference type="SAM" id="Phobius"/>
    </source>
</evidence>
<dbReference type="RefSeq" id="WP_131151606.1">
    <property type="nucleotide sequence ID" value="NZ_SJTG01000004.1"/>
</dbReference>
<keyword evidence="1" id="KW-0812">Transmembrane</keyword>
<dbReference type="Proteomes" id="UP000291822">
    <property type="component" value="Unassembled WGS sequence"/>
</dbReference>
<gene>
    <name evidence="2" type="ORF">EZM97_27920</name>
</gene>
<keyword evidence="1" id="KW-0472">Membrane</keyword>
<organism evidence="2 3">
    <name type="scientific">Dyella soli</name>
    <dbReference type="NCBI Taxonomy" id="522319"/>
    <lineage>
        <taxon>Bacteria</taxon>
        <taxon>Pseudomonadati</taxon>
        <taxon>Pseudomonadota</taxon>
        <taxon>Gammaproteobacteria</taxon>
        <taxon>Lysobacterales</taxon>
        <taxon>Rhodanobacteraceae</taxon>
        <taxon>Dyella</taxon>
    </lineage>
</organism>
<sequence length="113" mass="12749">MEEEQLQARRERAQLRATLHSMRRKRDLAGFGFMIALALFWLPLLLPELSGVRMAMSVIAAVVLIGTALPSLLARCPKCLGRYRDVSRLVSDPKLETPCKSCGFDMDKHIAMY</sequence>
<evidence type="ECO:0000313" key="2">
    <source>
        <dbReference type="EMBL" id="TCI08453.1"/>
    </source>
</evidence>
<keyword evidence="3" id="KW-1185">Reference proteome</keyword>
<dbReference type="EMBL" id="SJTG01000004">
    <property type="protein sequence ID" value="TCI08453.1"/>
    <property type="molecule type" value="Genomic_DNA"/>
</dbReference>
<reference evidence="2 3" key="1">
    <citation type="submission" date="2019-02" db="EMBL/GenBank/DDBJ databases">
        <title>Dyella amyloliquefaciens sp. nov., isolated from forest soil.</title>
        <authorList>
            <person name="Gao Z.-H."/>
            <person name="Qiu L.-H."/>
        </authorList>
    </citation>
    <scope>NUCLEOTIDE SEQUENCE [LARGE SCALE GENOMIC DNA]</scope>
    <source>
        <strain evidence="2 3">KACC 12747</strain>
    </source>
</reference>
<dbReference type="AlphaFoldDB" id="A0A4R0YRF6"/>
<name>A0A4R0YRF6_9GAMM</name>
<keyword evidence="1" id="KW-1133">Transmembrane helix</keyword>